<feature type="region of interest" description="Disordered" evidence="1">
    <location>
        <begin position="189"/>
        <end position="273"/>
    </location>
</feature>
<sequence length="273" mass="29441">MGHTSYLDTAASAWRQAATASENLFNEHRQNISSPGGTTWEGDAKDAALDRVTADVAVVGRQSSVLREAADLANNGHHDINIAQSEAIAAITAAEDDDFSVGEDLSVTDTKRVDVFAMRARQASANEHAEDIRWYADRLVQADTHVGQRLQAKAIELERMKFDGERSEGKEPDSPSGYVRLVDNTVRHDAEDKSGDGKPKVPAPAPGQIGPFAVPKSVEDAAEKPEAKPPAAAGGARSRQRAAYLTKRSARAPRTRCSTHRLRTKRSIAPAQV</sequence>
<dbReference type="EMBL" id="UGQQ01000001">
    <property type="protein sequence ID" value="STZ55110.1"/>
    <property type="molecule type" value="Genomic_DNA"/>
</dbReference>
<gene>
    <name evidence="2" type="ORF">NCTC4524_02755</name>
</gene>
<dbReference type="Proteomes" id="UP000254945">
    <property type="component" value="Unassembled WGS sequence"/>
</dbReference>
<accession>A0A378T374</accession>
<feature type="compositionally biased region" description="Basic and acidic residues" evidence="1">
    <location>
        <begin position="217"/>
        <end position="227"/>
    </location>
</feature>
<reference evidence="2 3" key="1">
    <citation type="submission" date="2018-06" db="EMBL/GenBank/DDBJ databases">
        <authorList>
            <consortium name="Pathogen Informatics"/>
            <person name="Doyle S."/>
        </authorList>
    </citation>
    <scope>NUCLEOTIDE SEQUENCE [LARGE SCALE GENOMIC DNA]</scope>
    <source>
        <strain evidence="2 3">NCTC4524</strain>
    </source>
</reference>
<organism evidence="2 3">
    <name type="scientific">Mycolicibacterium senegalense</name>
    <dbReference type="NCBI Taxonomy" id="1796"/>
    <lineage>
        <taxon>Bacteria</taxon>
        <taxon>Bacillati</taxon>
        <taxon>Actinomycetota</taxon>
        <taxon>Actinomycetes</taxon>
        <taxon>Mycobacteriales</taxon>
        <taxon>Mycobacteriaceae</taxon>
        <taxon>Mycolicibacterium</taxon>
    </lineage>
</organism>
<name>A0A378T374_9MYCO</name>
<dbReference type="AlphaFoldDB" id="A0A378T374"/>
<protein>
    <submittedName>
        <fullName evidence="2">Putative conserved membrane protein</fullName>
    </submittedName>
</protein>
<feature type="compositionally biased region" description="Basic residues" evidence="1">
    <location>
        <begin position="248"/>
        <end position="266"/>
    </location>
</feature>
<feature type="compositionally biased region" description="Basic and acidic residues" evidence="1">
    <location>
        <begin position="189"/>
        <end position="199"/>
    </location>
</feature>
<dbReference type="RefSeq" id="WP_181821261.1">
    <property type="nucleotide sequence ID" value="NZ_CP081000.1"/>
</dbReference>
<evidence type="ECO:0000313" key="2">
    <source>
        <dbReference type="EMBL" id="STZ55110.1"/>
    </source>
</evidence>
<evidence type="ECO:0000256" key="1">
    <source>
        <dbReference type="SAM" id="MobiDB-lite"/>
    </source>
</evidence>
<proteinExistence type="predicted"/>
<evidence type="ECO:0000313" key="3">
    <source>
        <dbReference type="Proteomes" id="UP000254945"/>
    </source>
</evidence>